<comment type="subcellular location">
    <subcellularLocation>
        <location evidence="2">Membrane</location>
    </subcellularLocation>
</comment>
<dbReference type="KEGG" id="bgoe:IFJ75_17975"/>
<keyword evidence="5" id="KW-0808">Transferase</keyword>
<dbReference type="EC" id="2.7.13.3" evidence="3"/>
<feature type="domain" description="Histidine kinase" evidence="13">
    <location>
        <begin position="313"/>
        <end position="543"/>
    </location>
</feature>
<dbReference type="Gene3D" id="1.10.287.130">
    <property type="match status" value="1"/>
</dbReference>
<dbReference type="Pfam" id="PF00512">
    <property type="entry name" value="HisKA"/>
    <property type="match status" value="1"/>
</dbReference>
<dbReference type="Pfam" id="PF13755">
    <property type="entry name" value="Sensor_TM1"/>
    <property type="match status" value="1"/>
</dbReference>
<evidence type="ECO:0000256" key="7">
    <source>
        <dbReference type="ARBA" id="ARBA00022777"/>
    </source>
</evidence>
<feature type="transmembrane region" description="Helical" evidence="12">
    <location>
        <begin position="32"/>
        <end position="54"/>
    </location>
</feature>
<feature type="compositionally biased region" description="Basic and acidic residues" evidence="11">
    <location>
        <begin position="150"/>
        <end position="160"/>
    </location>
</feature>
<dbReference type="PRINTS" id="PR00344">
    <property type="entry name" value="BCTRLSENSOR"/>
</dbReference>
<dbReference type="InterPro" id="IPR025919">
    <property type="entry name" value="Stimulus_sens_dom"/>
</dbReference>
<dbReference type="PROSITE" id="PS50885">
    <property type="entry name" value="HAMP"/>
    <property type="match status" value="1"/>
</dbReference>
<protein>
    <recommendedName>
        <fullName evidence="3">histidine kinase</fullName>
        <ecNumber evidence="3">2.7.13.3</ecNumber>
    </recommendedName>
</protein>
<dbReference type="SMART" id="SM00388">
    <property type="entry name" value="HisKA"/>
    <property type="match status" value="1"/>
</dbReference>
<dbReference type="InterPro" id="IPR050428">
    <property type="entry name" value="TCS_sensor_his_kinase"/>
</dbReference>
<dbReference type="SUPFAM" id="SSF158472">
    <property type="entry name" value="HAMP domain-like"/>
    <property type="match status" value="1"/>
</dbReference>
<evidence type="ECO:0000259" key="13">
    <source>
        <dbReference type="PROSITE" id="PS50109"/>
    </source>
</evidence>
<dbReference type="SUPFAM" id="SSF47384">
    <property type="entry name" value="Homodimeric domain of signal transducing histidine kinase"/>
    <property type="match status" value="1"/>
</dbReference>
<comment type="catalytic activity">
    <reaction evidence="1">
        <text>ATP + protein L-histidine = ADP + protein N-phospho-L-histidine.</text>
        <dbReference type="EC" id="2.7.13.3"/>
    </reaction>
</comment>
<dbReference type="InterPro" id="IPR004358">
    <property type="entry name" value="Sig_transdc_His_kin-like_C"/>
</dbReference>
<keyword evidence="9" id="KW-0902">Two-component regulatory system</keyword>
<keyword evidence="7" id="KW-0418">Kinase</keyword>
<evidence type="ECO:0000256" key="12">
    <source>
        <dbReference type="SAM" id="Phobius"/>
    </source>
</evidence>
<dbReference type="PANTHER" id="PTHR45436">
    <property type="entry name" value="SENSOR HISTIDINE KINASE YKOH"/>
    <property type="match status" value="1"/>
</dbReference>
<dbReference type="SMART" id="SM00387">
    <property type="entry name" value="HATPase_c"/>
    <property type="match status" value="1"/>
</dbReference>
<dbReference type="PROSITE" id="PS50109">
    <property type="entry name" value="HIS_KIN"/>
    <property type="match status" value="1"/>
</dbReference>
<dbReference type="InterPro" id="IPR005467">
    <property type="entry name" value="His_kinase_dom"/>
</dbReference>
<dbReference type="GO" id="GO:0000155">
    <property type="term" value="F:phosphorelay sensor kinase activity"/>
    <property type="evidence" value="ECO:0007669"/>
    <property type="project" value="InterPro"/>
</dbReference>
<dbReference type="Gene3D" id="3.30.565.10">
    <property type="entry name" value="Histidine kinase-like ATPase, C-terminal domain"/>
    <property type="match status" value="1"/>
</dbReference>
<dbReference type="PANTHER" id="PTHR45436:SF5">
    <property type="entry name" value="SENSOR HISTIDINE KINASE TRCS"/>
    <property type="match status" value="1"/>
</dbReference>
<dbReference type="Pfam" id="PF13756">
    <property type="entry name" value="Stimulus_sens_1"/>
    <property type="match status" value="1"/>
</dbReference>
<dbReference type="InterPro" id="IPR025908">
    <property type="entry name" value="Sensor_TM1"/>
</dbReference>
<keyword evidence="10 12" id="KW-0472">Membrane</keyword>
<dbReference type="EMBL" id="CP062222">
    <property type="protein sequence ID" value="QTC91077.1"/>
    <property type="molecule type" value="Genomic_DNA"/>
</dbReference>
<keyword evidence="8 12" id="KW-1133">Transmembrane helix</keyword>
<dbReference type="SUPFAM" id="SSF55874">
    <property type="entry name" value="ATPase domain of HSP90 chaperone/DNA topoisomerase II/histidine kinase"/>
    <property type="match status" value="1"/>
</dbReference>
<evidence type="ECO:0000256" key="1">
    <source>
        <dbReference type="ARBA" id="ARBA00000085"/>
    </source>
</evidence>
<evidence type="ECO:0000256" key="2">
    <source>
        <dbReference type="ARBA" id="ARBA00004370"/>
    </source>
</evidence>
<gene>
    <name evidence="15" type="ORF">IFJ75_17975</name>
</gene>
<dbReference type="GO" id="GO:0016020">
    <property type="term" value="C:membrane"/>
    <property type="evidence" value="ECO:0007669"/>
    <property type="project" value="UniProtKB-SubCell"/>
</dbReference>
<proteinExistence type="predicted"/>
<evidence type="ECO:0000256" key="9">
    <source>
        <dbReference type="ARBA" id="ARBA00023012"/>
    </source>
</evidence>
<dbReference type="AlphaFoldDB" id="A0A975GV73"/>
<evidence type="ECO:0000256" key="6">
    <source>
        <dbReference type="ARBA" id="ARBA00022692"/>
    </source>
</evidence>
<accession>A0A975GV73</accession>
<dbReference type="Pfam" id="PF02518">
    <property type="entry name" value="HATPase_c"/>
    <property type="match status" value="1"/>
</dbReference>
<dbReference type="Pfam" id="PF00672">
    <property type="entry name" value="HAMP"/>
    <property type="match status" value="1"/>
</dbReference>
<feature type="transmembrane region" description="Helical" evidence="12">
    <location>
        <begin position="233"/>
        <end position="252"/>
    </location>
</feature>
<keyword evidence="16" id="KW-1185">Reference proteome</keyword>
<dbReference type="Proteomes" id="UP000663918">
    <property type="component" value="Chromosome"/>
</dbReference>
<dbReference type="CDD" id="cd00082">
    <property type="entry name" value="HisKA"/>
    <property type="match status" value="1"/>
</dbReference>
<dbReference type="InterPro" id="IPR003594">
    <property type="entry name" value="HATPase_dom"/>
</dbReference>
<evidence type="ECO:0000256" key="3">
    <source>
        <dbReference type="ARBA" id="ARBA00012438"/>
    </source>
</evidence>
<dbReference type="InterPro" id="IPR036890">
    <property type="entry name" value="HATPase_C_sf"/>
</dbReference>
<evidence type="ECO:0000313" key="16">
    <source>
        <dbReference type="Proteomes" id="UP000663918"/>
    </source>
</evidence>
<name>A0A975GV73_9CAUL</name>
<feature type="region of interest" description="Disordered" evidence="11">
    <location>
        <begin position="135"/>
        <end position="160"/>
    </location>
</feature>
<feature type="domain" description="HAMP" evidence="14">
    <location>
        <begin position="250"/>
        <end position="305"/>
    </location>
</feature>
<evidence type="ECO:0000256" key="8">
    <source>
        <dbReference type="ARBA" id="ARBA00022989"/>
    </source>
</evidence>
<keyword evidence="6 12" id="KW-0812">Transmembrane</keyword>
<sequence length="550" mass="59597">MASDTDTAKADPAREGEEATTRRLKRFGGSRLGGLILVLNLLSLLILFGGALLLNEWRRGLVEAREETLIAQAELLANVLADKEYTVGEPIPQFNIEKTPGLLRDIFIPEGQRARLYDADGLLFLDSYTVTENIPGAPLPPARPAGSRAPDTRKTEERNAATVRKAEAALIAEVERALRGEPQAEVRVSETGDRVVSVSIPVRHVQKILGVLTLEAGDVDEILDNQRRALTPFALVALAVNLLASLLLHLFVARPVMRLSAAADEVKQGRARAISLPDLEGRKDEIGDLARSLESMTETLSDRMDAIEAFAADVSHEIKNPLTSIRSALETLDLVKDQSQRDRLTALLQADVKRLDRLITDISNASRLDAELSRDRPRPIDLNVLIGDIVGIYETTAKPGEATVRLTPGTGDTRVLGRDGPLGQVFRNLIDNARSFSPAGGEVRVELHRNEADPTRALSVTVDDDGPGIPSDNLETVFERFYTSRPRGQGMGGTVFGANSGLGLSIVRQIVEAHGGRVIAENRASPDGSVAGARFRVDLPTTHLAVIRRG</sequence>
<dbReference type="Gene3D" id="6.10.340.10">
    <property type="match status" value="1"/>
</dbReference>
<dbReference type="SMART" id="SM00304">
    <property type="entry name" value="HAMP"/>
    <property type="match status" value="1"/>
</dbReference>
<feature type="region of interest" description="Disordered" evidence="11">
    <location>
        <begin position="1"/>
        <end position="20"/>
    </location>
</feature>
<dbReference type="InterPro" id="IPR003661">
    <property type="entry name" value="HisK_dim/P_dom"/>
</dbReference>
<evidence type="ECO:0000313" key="15">
    <source>
        <dbReference type="EMBL" id="QTC91077.1"/>
    </source>
</evidence>
<dbReference type="RefSeq" id="WP_207870074.1">
    <property type="nucleotide sequence ID" value="NZ_CP062222.1"/>
</dbReference>
<dbReference type="InterPro" id="IPR003660">
    <property type="entry name" value="HAMP_dom"/>
</dbReference>
<keyword evidence="4" id="KW-0597">Phosphoprotein</keyword>
<evidence type="ECO:0000256" key="11">
    <source>
        <dbReference type="SAM" id="MobiDB-lite"/>
    </source>
</evidence>
<evidence type="ECO:0000256" key="5">
    <source>
        <dbReference type="ARBA" id="ARBA00022679"/>
    </source>
</evidence>
<evidence type="ECO:0000256" key="4">
    <source>
        <dbReference type="ARBA" id="ARBA00022553"/>
    </source>
</evidence>
<dbReference type="InterPro" id="IPR036097">
    <property type="entry name" value="HisK_dim/P_sf"/>
</dbReference>
<organism evidence="15 16">
    <name type="scientific">Brevundimonas goettingensis</name>
    <dbReference type="NCBI Taxonomy" id="2774190"/>
    <lineage>
        <taxon>Bacteria</taxon>
        <taxon>Pseudomonadati</taxon>
        <taxon>Pseudomonadota</taxon>
        <taxon>Alphaproteobacteria</taxon>
        <taxon>Caulobacterales</taxon>
        <taxon>Caulobacteraceae</taxon>
        <taxon>Brevundimonas</taxon>
    </lineage>
</organism>
<reference evidence="15" key="1">
    <citation type="submission" date="2020-09" db="EMBL/GenBank/DDBJ databases">
        <title>Brevundimonas sp. LVF2 isolated from a puddle in Goettingen, Germany.</title>
        <authorList>
            <person name="Friedrich I."/>
            <person name="Klassen A."/>
            <person name="Hannes N."/>
            <person name="Schneider D."/>
            <person name="Hertel R."/>
            <person name="Daniel R."/>
        </authorList>
    </citation>
    <scope>NUCLEOTIDE SEQUENCE</scope>
    <source>
        <strain evidence="15">LVF2</strain>
    </source>
</reference>
<evidence type="ECO:0000259" key="14">
    <source>
        <dbReference type="PROSITE" id="PS50885"/>
    </source>
</evidence>
<evidence type="ECO:0000256" key="10">
    <source>
        <dbReference type="ARBA" id="ARBA00023136"/>
    </source>
</evidence>
<dbReference type="CDD" id="cd06225">
    <property type="entry name" value="HAMP"/>
    <property type="match status" value="1"/>
</dbReference>